<dbReference type="Pfam" id="PF03308">
    <property type="entry name" value="MeaB"/>
    <property type="match status" value="1"/>
</dbReference>
<evidence type="ECO:0000313" key="4">
    <source>
        <dbReference type="Proteomes" id="UP001060919"/>
    </source>
</evidence>
<dbReference type="EMBL" id="AP026867">
    <property type="protein sequence ID" value="BDS14358.1"/>
    <property type="molecule type" value="Genomic_DNA"/>
</dbReference>
<evidence type="ECO:0000256" key="2">
    <source>
        <dbReference type="SAM" id="MobiDB-lite"/>
    </source>
</evidence>
<reference evidence="3" key="1">
    <citation type="submission" date="2022-09" db="EMBL/GenBank/DDBJ databases">
        <title>Aureispira anguillicida sp. nov., isolated from Leptocephalus of Japanese eel Anguilla japonica.</title>
        <authorList>
            <person name="Yuasa K."/>
            <person name="Mekata T."/>
            <person name="Ikunari K."/>
        </authorList>
    </citation>
    <scope>NUCLEOTIDE SEQUENCE</scope>
    <source>
        <strain evidence="3">EL160426</strain>
    </source>
</reference>
<sequence>MEDKEQKKDSALHISKGKSMDSNINKNFKRKKRKKRSLQDFVEGIQAGNLVVLSQAITLIESKQAKHQELAQQIIEKCLPESGRSLRIGLTGTPGVGKSTFIDSFGQVLLKEDRRLAVLAIDPSSQVTKGSILGDKTRMETLSVHPNVFIRPSAAGESLGGVARKTRESIILCEAAGFDTIIVETVGVGQSEVAVHSMVDFFLLLLLPNSGDELQGIKRGVMEMADLIAINKADGENIPAAKLAKKQCRNGLHLFPPKPSNWIATAEICSALEQQGLTKVWQHILSYQNQTSINGYFQQHRQEQAQYWLEESIGEQLKNLFFKHPKIKDKFDETKDRVVAGTLSPFKAGELLMQLFLNGL</sequence>
<dbReference type="GO" id="GO:0003924">
    <property type="term" value="F:GTPase activity"/>
    <property type="evidence" value="ECO:0007669"/>
    <property type="project" value="InterPro"/>
</dbReference>
<dbReference type="InterPro" id="IPR005129">
    <property type="entry name" value="GTPase_ArgK"/>
</dbReference>
<dbReference type="Proteomes" id="UP001060919">
    <property type="component" value="Chromosome"/>
</dbReference>
<dbReference type="NCBIfam" id="TIGR00750">
    <property type="entry name" value="lao"/>
    <property type="match status" value="1"/>
</dbReference>
<dbReference type="KEGG" id="aup:AsAng_0051370"/>
<dbReference type="PANTHER" id="PTHR23408:SF3">
    <property type="entry name" value="METHYLMALONIC ACIDURIA TYPE A PROTEIN, MITOCHONDRIAL"/>
    <property type="match status" value="1"/>
</dbReference>
<accession>A0A915YK94</accession>
<proteinExistence type="inferred from homology"/>
<dbReference type="Gene3D" id="1.10.287.130">
    <property type="match status" value="1"/>
</dbReference>
<dbReference type="GO" id="GO:0005525">
    <property type="term" value="F:GTP binding"/>
    <property type="evidence" value="ECO:0007669"/>
    <property type="project" value="InterPro"/>
</dbReference>
<dbReference type="GO" id="GO:0005737">
    <property type="term" value="C:cytoplasm"/>
    <property type="evidence" value="ECO:0007669"/>
    <property type="project" value="TreeGrafter"/>
</dbReference>
<dbReference type="NCBIfam" id="NF006958">
    <property type="entry name" value="PRK09435.1"/>
    <property type="match status" value="1"/>
</dbReference>
<evidence type="ECO:0000313" key="3">
    <source>
        <dbReference type="EMBL" id="BDS14358.1"/>
    </source>
</evidence>
<comment type="similarity">
    <text evidence="1">Belongs to the SIMIBI class G3E GTPase family. ArgK/MeaB subfamily.</text>
</comment>
<gene>
    <name evidence="3" type="ORF">AsAng_0051370</name>
</gene>
<feature type="compositionally biased region" description="Basic and acidic residues" evidence="2">
    <location>
        <begin position="1"/>
        <end position="11"/>
    </location>
</feature>
<name>A0A915YK94_9BACT</name>
<dbReference type="CDD" id="cd03114">
    <property type="entry name" value="MMAA-like"/>
    <property type="match status" value="1"/>
</dbReference>
<dbReference type="Gene3D" id="1.20.5.170">
    <property type="match status" value="1"/>
</dbReference>
<dbReference type="PANTHER" id="PTHR23408">
    <property type="entry name" value="METHYLMALONYL-COA MUTASE"/>
    <property type="match status" value="1"/>
</dbReference>
<dbReference type="RefSeq" id="WP_264789576.1">
    <property type="nucleotide sequence ID" value="NZ_AP026867.1"/>
</dbReference>
<keyword evidence="4" id="KW-1185">Reference proteome</keyword>
<dbReference type="AlphaFoldDB" id="A0A915YK94"/>
<dbReference type="SUPFAM" id="SSF52540">
    <property type="entry name" value="P-loop containing nucleoside triphosphate hydrolases"/>
    <property type="match status" value="1"/>
</dbReference>
<evidence type="ECO:0000256" key="1">
    <source>
        <dbReference type="ARBA" id="ARBA00009625"/>
    </source>
</evidence>
<dbReference type="Gene3D" id="3.40.50.300">
    <property type="entry name" value="P-loop containing nucleotide triphosphate hydrolases"/>
    <property type="match status" value="1"/>
</dbReference>
<protein>
    <submittedName>
        <fullName evidence="3">Methylmalonyl Co-A mutase-associated GTPase MeaB</fullName>
    </submittedName>
</protein>
<dbReference type="InterPro" id="IPR027417">
    <property type="entry name" value="P-loop_NTPase"/>
</dbReference>
<organism evidence="3 4">
    <name type="scientific">Aureispira anguillae</name>
    <dbReference type="NCBI Taxonomy" id="2864201"/>
    <lineage>
        <taxon>Bacteria</taxon>
        <taxon>Pseudomonadati</taxon>
        <taxon>Bacteroidota</taxon>
        <taxon>Saprospiria</taxon>
        <taxon>Saprospirales</taxon>
        <taxon>Saprospiraceae</taxon>
        <taxon>Aureispira</taxon>
    </lineage>
</organism>
<feature type="region of interest" description="Disordered" evidence="2">
    <location>
        <begin position="1"/>
        <end position="32"/>
    </location>
</feature>